<protein>
    <recommendedName>
        <fullName evidence="2">LTD domain-containing protein</fullName>
    </recommendedName>
</protein>
<dbReference type="SUPFAM" id="SSF74853">
    <property type="entry name" value="Lamin A/C globular tail domain"/>
    <property type="match status" value="1"/>
</dbReference>
<dbReference type="InterPro" id="IPR036415">
    <property type="entry name" value="Lamin_tail_dom_sf"/>
</dbReference>
<dbReference type="Pfam" id="PF00932">
    <property type="entry name" value="LTD"/>
    <property type="match status" value="1"/>
</dbReference>
<dbReference type="Gene3D" id="2.60.40.1220">
    <property type="match status" value="1"/>
</dbReference>
<sequence length="430" mass="47092">MVVNEIYYVCLWPVFIDLQNPCVSGNNWVASTNPAGGTPGKENSVKASNPDNLPPVLQQVYIKNNATLTLTFNEKLDSAQSVLPAFYKISPEIAVTKVTILSPDFTTVELALAGNLQAGQTYQVTVANIRDCSGNILATPVQATFILPQTAVAGDVVINEILFNPRSGGVDFVEIVNRSNKYISLQNWQVGNIKADTALDARVLSQVPLMVAPQQYLVLTTRPDIVQQHYPKAKPETFLKLSSLPSFPDEAGTVVIINAEKQEIDRVSYHEDLHFKLIDDVNGVSLERIRLDGPSVASNFHSAATNVGYATPGYRNSQVQEANATAQVFTIEPKVFTPDGDGDRDFTTINYAAAKNGMVANITVYDTAGRLIKRLVKNELLANQGFFQWDGTNSQQQKAPIGYYVLFIELFNMQGNVQTFKETVVVGGKL</sequence>
<dbReference type="EMBL" id="QASA01000001">
    <property type="protein sequence ID" value="RDC64609.1"/>
    <property type="molecule type" value="Genomic_DNA"/>
</dbReference>
<dbReference type="Gene3D" id="2.60.40.1260">
    <property type="entry name" value="Lamin Tail domain"/>
    <property type="match status" value="1"/>
</dbReference>
<dbReference type="Gene3D" id="2.60.40.4070">
    <property type="match status" value="1"/>
</dbReference>
<evidence type="ECO:0000313" key="3">
    <source>
        <dbReference type="EMBL" id="RDC64609.1"/>
    </source>
</evidence>
<organism evidence="3 4">
    <name type="scientific">Adhaeribacter pallidiroseus</name>
    <dbReference type="NCBI Taxonomy" id="2072847"/>
    <lineage>
        <taxon>Bacteria</taxon>
        <taxon>Pseudomonadati</taxon>
        <taxon>Bacteroidota</taxon>
        <taxon>Cytophagia</taxon>
        <taxon>Cytophagales</taxon>
        <taxon>Hymenobacteraceae</taxon>
        <taxon>Adhaeribacter</taxon>
    </lineage>
</organism>
<dbReference type="AlphaFoldDB" id="A0A369QP34"/>
<accession>A0A369QP34</accession>
<dbReference type="InterPro" id="IPR032812">
    <property type="entry name" value="SbsA_Ig"/>
</dbReference>
<keyword evidence="1" id="KW-0732">Signal</keyword>
<comment type="caution">
    <text evidence="3">The sequence shown here is derived from an EMBL/GenBank/DDBJ whole genome shotgun (WGS) entry which is preliminary data.</text>
</comment>
<name>A0A369QP34_9BACT</name>
<proteinExistence type="predicted"/>
<dbReference type="OrthoDB" id="9758406at2"/>
<feature type="domain" description="LTD" evidence="2">
    <location>
        <begin position="144"/>
        <end position="271"/>
    </location>
</feature>
<gene>
    <name evidence="3" type="ORF">AHMF7616_03225</name>
</gene>
<evidence type="ECO:0000313" key="4">
    <source>
        <dbReference type="Proteomes" id="UP000253919"/>
    </source>
</evidence>
<evidence type="ECO:0000259" key="2">
    <source>
        <dbReference type="PROSITE" id="PS51841"/>
    </source>
</evidence>
<dbReference type="Pfam" id="PF13585">
    <property type="entry name" value="CHU_C"/>
    <property type="match status" value="1"/>
</dbReference>
<reference evidence="3 4" key="1">
    <citation type="submission" date="2018-04" db="EMBL/GenBank/DDBJ databases">
        <title>Adhaeribacter sp. HMF7616 genome sequencing and assembly.</title>
        <authorList>
            <person name="Kang H."/>
            <person name="Kang J."/>
            <person name="Cha I."/>
            <person name="Kim H."/>
            <person name="Joh K."/>
        </authorList>
    </citation>
    <scope>NUCLEOTIDE SEQUENCE [LARGE SCALE GENOMIC DNA]</scope>
    <source>
        <strain evidence="3 4">HMF7616</strain>
    </source>
</reference>
<dbReference type="InterPro" id="IPR014755">
    <property type="entry name" value="Cu-Rt/internalin_Ig-like"/>
</dbReference>
<dbReference type="Proteomes" id="UP000253919">
    <property type="component" value="Unassembled WGS sequence"/>
</dbReference>
<dbReference type="Pfam" id="PF13205">
    <property type="entry name" value="Big_5"/>
    <property type="match status" value="1"/>
</dbReference>
<evidence type="ECO:0000256" key="1">
    <source>
        <dbReference type="ARBA" id="ARBA00022729"/>
    </source>
</evidence>
<keyword evidence="4" id="KW-1185">Reference proteome</keyword>
<dbReference type="InterPro" id="IPR001322">
    <property type="entry name" value="Lamin_tail_dom"/>
</dbReference>
<dbReference type="PROSITE" id="PS51841">
    <property type="entry name" value="LTD"/>
    <property type="match status" value="1"/>
</dbReference>
<dbReference type="RefSeq" id="WP_115373742.1">
    <property type="nucleotide sequence ID" value="NZ_QASA01000001.1"/>
</dbReference>